<dbReference type="InterPro" id="IPR009057">
    <property type="entry name" value="Homeodomain-like_sf"/>
</dbReference>
<sequence length="215" mass="25273">MNTEYINFSSIDNDSFFGFNFESKSSLNYDFFGYEDECENELSSSNLKFDFLPNEDNNSILADGGSQNGDIKRLDSFLTKETKSSGNSSQNGDDVKTKKRPILKVQYEDLEDYVRKEIEEEGYNNVIALCLLNSEVEKKEKVIMRRHNNKSKNQLKRLRQALIQFPRKFPIHEREKLSREIGLSEEQIYRWYYENNPNIGKKRKTVTSRRASKLF</sequence>
<accession>A0A7S3N8V8</accession>
<reference evidence="1" key="1">
    <citation type="submission" date="2021-01" db="EMBL/GenBank/DDBJ databases">
        <authorList>
            <person name="Corre E."/>
            <person name="Pelletier E."/>
            <person name="Niang G."/>
            <person name="Scheremetjew M."/>
            <person name="Finn R."/>
            <person name="Kale V."/>
            <person name="Holt S."/>
            <person name="Cochrane G."/>
            <person name="Meng A."/>
            <person name="Brown T."/>
            <person name="Cohen L."/>
        </authorList>
    </citation>
    <scope>NUCLEOTIDE SEQUENCE</scope>
    <source>
        <strain evidence="1">FSP1.4</strain>
    </source>
</reference>
<organism evidence="1">
    <name type="scientific">Euplotes harpa</name>
    <dbReference type="NCBI Taxonomy" id="151035"/>
    <lineage>
        <taxon>Eukaryota</taxon>
        <taxon>Sar</taxon>
        <taxon>Alveolata</taxon>
        <taxon>Ciliophora</taxon>
        <taxon>Intramacronucleata</taxon>
        <taxon>Spirotrichea</taxon>
        <taxon>Hypotrichia</taxon>
        <taxon>Euplotida</taxon>
        <taxon>Euplotidae</taxon>
        <taxon>Euplotes</taxon>
    </lineage>
</organism>
<dbReference type="AlphaFoldDB" id="A0A7S3N8V8"/>
<dbReference type="CDD" id="cd00086">
    <property type="entry name" value="homeodomain"/>
    <property type="match status" value="1"/>
</dbReference>
<proteinExistence type="predicted"/>
<evidence type="ECO:0008006" key="2">
    <source>
        <dbReference type="Google" id="ProtNLM"/>
    </source>
</evidence>
<dbReference type="InterPro" id="IPR001356">
    <property type="entry name" value="HD"/>
</dbReference>
<dbReference type="SUPFAM" id="SSF46689">
    <property type="entry name" value="Homeodomain-like"/>
    <property type="match status" value="1"/>
</dbReference>
<evidence type="ECO:0000313" key="1">
    <source>
        <dbReference type="EMBL" id="CAE0347744.1"/>
    </source>
</evidence>
<protein>
    <recommendedName>
        <fullName evidence="2">Homeobox domain-containing protein</fullName>
    </recommendedName>
</protein>
<dbReference type="EMBL" id="HBII01015621">
    <property type="protein sequence ID" value="CAE0347744.1"/>
    <property type="molecule type" value="Transcribed_RNA"/>
</dbReference>
<name>A0A7S3N8V8_9SPIT</name>
<gene>
    <name evidence="1" type="ORF">EHAR0213_LOCUS6655</name>
</gene>
<dbReference type="GO" id="GO:0003677">
    <property type="term" value="F:DNA binding"/>
    <property type="evidence" value="ECO:0007669"/>
    <property type="project" value="InterPro"/>
</dbReference>
<dbReference type="Gene3D" id="1.10.10.60">
    <property type="entry name" value="Homeodomain-like"/>
    <property type="match status" value="1"/>
</dbReference>